<dbReference type="Gene3D" id="2.60.40.4300">
    <property type="match status" value="2"/>
</dbReference>
<evidence type="ECO:0000259" key="3">
    <source>
        <dbReference type="Pfam" id="PF17966"/>
    </source>
</evidence>
<feature type="domain" description="Mucin binding" evidence="2">
    <location>
        <begin position="9"/>
        <end position="80"/>
    </location>
</feature>
<dbReference type="Proteomes" id="UP000051036">
    <property type="component" value="Unassembled WGS sequence"/>
</dbReference>
<feature type="domain" description="Mucin binding" evidence="2">
    <location>
        <begin position="199"/>
        <end position="272"/>
    </location>
</feature>
<sequence length="713" mass="78951">MSIFGKKVEAVVNYVDLDQDNSIIRSSDTFSGKKNTPVNFDPSEDIQSLEAKGYVLVDNSLDQNPAFEDGVDHYDITFKHKHVTVDADKPGYGYTKSKLTKEIKQTIQYRGAASRTPETSVNRVVFSHVYEIDVITGEIVKDKGWTPATRTFMEVGTPTLPGFVPNKAVVGGETVKPTDEDKEYVVDFKINNQPSELTQTAIIRYVDHTNNNKVIHVDTLTGQPNMPIDYDPQKEIDKLKGQGFSLVNNGFNGNGDIQFFGNSDSYEPVFIITMDYSAQPVNEEYPNDKVDPSYYSKDSTFTVNFAGVDEDHLPKPVKQTAHWTRTVAFIPKTGEIITDSYFDSEWQPNINKFDNVKVPVIEGFHTDIKEVEGLPVQEDDQNVTVNYHENARIIPVDEDGNEIPGAEHPRISTDPDDSSKAKSEEEIPNVEGYYCEYKTADPESPAEDLKVIYHTVKRTDVNEFEDRSDDISAPANDSPASEEVAQESEPTSDTDIAGDPQSTAVDEQGSEISEDQVNEAEATAAQNAAANLHDQVAIVNFIDIDHNGTSLTSSGPLVGKPGESINDLYSTEIPLKVIKKAGYKVVFNNFDNDGFVQRFDNNDLMTQVFTIGVSKKAQQAEDSGTQLATRMLSALGSGSELATSGKMKQLEETRDKLEKLQPTLRSNNPDSQVVSRLLDIITGLLNLVFIVGNINPSDAYSQDTSKKEENKDK</sequence>
<name>A0A0R1U924_9LACO</name>
<dbReference type="STRING" id="1423763.FC46_GL000757"/>
<evidence type="ECO:0000256" key="1">
    <source>
        <dbReference type="SAM" id="MobiDB-lite"/>
    </source>
</evidence>
<reference evidence="4 5" key="1">
    <citation type="journal article" date="2015" name="Genome Announc.">
        <title>Expanding the biotechnology potential of lactobacilli through comparative genomics of 213 strains and associated genera.</title>
        <authorList>
            <person name="Sun Z."/>
            <person name="Harris H.M."/>
            <person name="McCann A."/>
            <person name="Guo C."/>
            <person name="Argimon S."/>
            <person name="Zhang W."/>
            <person name="Yang X."/>
            <person name="Jeffery I.B."/>
            <person name="Cooney J.C."/>
            <person name="Kagawa T.F."/>
            <person name="Liu W."/>
            <person name="Song Y."/>
            <person name="Salvetti E."/>
            <person name="Wrobel A."/>
            <person name="Rasinkangas P."/>
            <person name="Parkhill J."/>
            <person name="Rea M.C."/>
            <person name="O'Sullivan O."/>
            <person name="Ritari J."/>
            <person name="Douillard F.P."/>
            <person name="Paul Ross R."/>
            <person name="Yang R."/>
            <person name="Briner A.E."/>
            <person name="Felis G.E."/>
            <person name="de Vos W.M."/>
            <person name="Barrangou R."/>
            <person name="Klaenhammer T.R."/>
            <person name="Caufield P.W."/>
            <person name="Cui Y."/>
            <person name="Zhang H."/>
            <person name="O'Toole P.W."/>
        </authorList>
    </citation>
    <scope>NUCLEOTIDE SEQUENCE [LARGE SCALE GENOMIC DNA]</scope>
    <source>
        <strain evidence="4 5">DSM 16043</strain>
    </source>
</reference>
<dbReference type="InterPro" id="IPR041495">
    <property type="entry name" value="Mub_B2"/>
</dbReference>
<dbReference type="EMBL" id="AZFM01000021">
    <property type="protein sequence ID" value="KRL89582.1"/>
    <property type="molecule type" value="Genomic_DNA"/>
</dbReference>
<feature type="compositionally biased region" description="Acidic residues" evidence="1">
    <location>
        <begin position="508"/>
        <end position="518"/>
    </location>
</feature>
<gene>
    <name evidence="4" type="ORF">FC46_GL000757</name>
</gene>
<proteinExistence type="predicted"/>
<comment type="caution">
    <text evidence="4">The sequence shown here is derived from an EMBL/GenBank/DDBJ whole genome shotgun (WGS) entry which is preliminary data.</text>
</comment>
<feature type="domain" description="Mub B2-like" evidence="3">
    <location>
        <begin position="293"/>
        <end position="390"/>
    </location>
</feature>
<keyword evidence="5" id="KW-1185">Reference proteome</keyword>
<feature type="domain" description="Mucin binding" evidence="2">
    <location>
        <begin position="535"/>
        <end position="612"/>
    </location>
</feature>
<dbReference type="Pfam" id="PF17965">
    <property type="entry name" value="MucBP_2"/>
    <property type="match status" value="3"/>
</dbReference>
<accession>A0A0R1U924</accession>
<organism evidence="4 5">
    <name type="scientific">Lactobacillus kalixensis DSM 16043</name>
    <dbReference type="NCBI Taxonomy" id="1423763"/>
    <lineage>
        <taxon>Bacteria</taxon>
        <taxon>Bacillati</taxon>
        <taxon>Bacillota</taxon>
        <taxon>Bacilli</taxon>
        <taxon>Lactobacillales</taxon>
        <taxon>Lactobacillaceae</taxon>
        <taxon>Lactobacillus</taxon>
    </lineage>
</organism>
<evidence type="ECO:0000313" key="4">
    <source>
        <dbReference type="EMBL" id="KRL89582.1"/>
    </source>
</evidence>
<feature type="domain" description="Mub B2-like" evidence="3">
    <location>
        <begin position="95"/>
        <end position="191"/>
    </location>
</feature>
<dbReference type="InterPro" id="IPR041558">
    <property type="entry name" value="MucBP_2"/>
</dbReference>
<feature type="region of interest" description="Disordered" evidence="1">
    <location>
        <begin position="395"/>
        <end position="427"/>
    </location>
</feature>
<evidence type="ECO:0000313" key="5">
    <source>
        <dbReference type="Proteomes" id="UP000051036"/>
    </source>
</evidence>
<dbReference type="RefSeq" id="WP_057799092.1">
    <property type="nucleotide sequence ID" value="NZ_AZFM01000021.1"/>
</dbReference>
<dbReference type="Gene3D" id="3.10.20.470">
    <property type="match status" value="3"/>
</dbReference>
<feature type="region of interest" description="Disordered" evidence="1">
    <location>
        <begin position="463"/>
        <end position="524"/>
    </location>
</feature>
<dbReference type="AlphaFoldDB" id="A0A0R1U924"/>
<feature type="compositionally biased region" description="Polar residues" evidence="1">
    <location>
        <begin position="493"/>
        <end position="505"/>
    </location>
</feature>
<dbReference type="PATRIC" id="fig|1423763.3.peg.764"/>
<evidence type="ECO:0000259" key="2">
    <source>
        <dbReference type="Pfam" id="PF17965"/>
    </source>
</evidence>
<dbReference type="OrthoDB" id="2206015at2"/>
<feature type="compositionally biased region" description="Basic and acidic residues" evidence="1">
    <location>
        <begin position="405"/>
        <end position="425"/>
    </location>
</feature>
<protein>
    <submittedName>
        <fullName evidence="4">Mucus binding protein</fullName>
    </submittedName>
</protein>
<dbReference type="Pfam" id="PF17966">
    <property type="entry name" value="Muc_B2"/>
    <property type="match status" value="2"/>
</dbReference>